<evidence type="ECO:0000313" key="3">
    <source>
        <dbReference type="Proteomes" id="UP000039046"/>
    </source>
</evidence>
<dbReference type="OrthoDB" id="10257085at2759"/>
<dbReference type="InterPro" id="IPR006083">
    <property type="entry name" value="PRK/URK"/>
</dbReference>
<dbReference type="GO" id="GO:0005524">
    <property type="term" value="F:ATP binding"/>
    <property type="evidence" value="ECO:0007669"/>
    <property type="project" value="InterPro"/>
</dbReference>
<name>A0A0A1TN28_9HYPO</name>
<dbReference type="Pfam" id="PF00485">
    <property type="entry name" value="PRK"/>
    <property type="match status" value="1"/>
</dbReference>
<accession>A0A0A1TN28</accession>
<evidence type="ECO:0000313" key="2">
    <source>
        <dbReference type="EMBL" id="CEJ92583.1"/>
    </source>
</evidence>
<organism evidence="2 3">
    <name type="scientific">[Torrubiella] hemipterigena</name>
    <dbReference type="NCBI Taxonomy" id="1531966"/>
    <lineage>
        <taxon>Eukaryota</taxon>
        <taxon>Fungi</taxon>
        <taxon>Dikarya</taxon>
        <taxon>Ascomycota</taxon>
        <taxon>Pezizomycotina</taxon>
        <taxon>Sordariomycetes</taxon>
        <taxon>Hypocreomycetidae</taxon>
        <taxon>Hypocreales</taxon>
        <taxon>Clavicipitaceae</taxon>
        <taxon>Clavicipitaceae incertae sedis</taxon>
        <taxon>'Torrubiella' clade</taxon>
    </lineage>
</organism>
<dbReference type="AlphaFoldDB" id="A0A0A1TN28"/>
<proteinExistence type="predicted"/>
<protein>
    <recommendedName>
        <fullName evidence="1">Phosphoribulokinase/uridine kinase domain-containing protein</fullName>
    </recommendedName>
</protein>
<gene>
    <name evidence="2" type="ORF">VHEMI08227</name>
</gene>
<keyword evidence="3" id="KW-1185">Reference proteome</keyword>
<evidence type="ECO:0000259" key="1">
    <source>
        <dbReference type="Pfam" id="PF00485"/>
    </source>
</evidence>
<reference evidence="2 3" key="1">
    <citation type="journal article" date="2015" name="Genome Announc.">
        <title>Draft Genome Sequence and Gene Annotation of the Entomopathogenic Fungus Verticillium hemipterigenum.</title>
        <authorList>
            <person name="Horn F."/>
            <person name="Habel A."/>
            <person name="Scharf D.H."/>
            <person name="Dworschak J."/>
            <person name="Brakhage A.A."/>
            <person name="Guthke R."/>
            <person name="Hertweck C."/>
            <person name="Linde J."/>
        </authorList>
    </citation>
    <scope>NUCLEOTIDE SEQUENCE [LARGE SCALE GENOMIC DNA]</scope>
</reference>
<dbReference type="Proteomes" id="UP000039046">
    <property type="component" value="Unassembled WGS sequence"/>
</dbReference>
<dbReference type="SUPFAM" id="SSF52540">
    <property type="entry name" value="P-loop containing nucleoside triphosphate hydrolases"/>
    <property type="match status" value="1"/>
</dbReference>
<sequence length="221" mass="24741">MQRRNLIEQIVVRIPDAQGSDCTLVGIDGRDGSGKTTFADEFANVCQSVLSRPVIRISLDDFHNVRSLRYRRGKASPEGFYLDSYDYNRFHAFVGKSLSAGGSRQFKYRCHDLDTDEVLDLEPFEEAPPGAIVVVDGLFLHRPELVSVWNYSVYLDVTAEECAQRMMVRDGAAPQLIPTDRYFGGIALYLDACHPKEKASVVVDNNQVGLPYIVDFVGDQV</sequence>
<dbReference type="InterPro" id="IPR027417">
    <property type="entry name" value="P-loop_NTPase"/>
</dbReference>
<dbReference type="HOGENOM" id="CLU_090613_0_0_1"/>
<dbReference type="STRING" id="1531966.A0A0A1TN28"/>
<dbReference type="GO" id="GO:0016301">
    <property type="term" value="F:kinase activity"/>
    <property type="evidence" value="ECO:0007669"/>
    <property type="project" value="InterPro"/>
</dbReference>
<dbReference type="EMBL" id="CDHN01000004">
    <property type="protein sequence ID" value="CEJ92583.1"/>
    <property type="molecule type" value="Genomic_DNA"/>
</dbReference>
<dbReference type="Gene3D" id="3.40.50.300">
    <property type="entry name" value="P-loop containing nucleotide triphosphate hydrolases"/>
    <property type="match status" value="1"/>
</dbReference>
<feature type="domain" description="Phosphoribulokinase/uridine kinase" evidence="1">
    <location>
        <begin position="25"/>
        <end position="171"/>
    </location>
</feature>